<feature type="non-terminal residue" evidence="1">
    <location>
        <position position="1"/>
    </location>
</feature>
<organism evidence="1">
    <name type="scientific">marine sediment metagenome</name>
    <dbReference type="NCBI Taxonomy" id="412755"/>
    <lineage>
        <taxon>unclassified sequences</taxon>
        <taxon>metagenomes</taxon>
        <taxon>ecological metagenomes</taxon>
    </lineage>
</organism>
<evidence type="ECO:0000313" key="1">
    <source>
        <dbReference type="EMBL" id="GAF87789.1"/>
    </source>
</evidence>
<accession>X0T3G7</accession>
<reference evidence="1" key="1">
    <citation type="journal article" date="2014" name="Front. Microbiol.">
        <title>High frequency of phylogenetically diverse reductive dehalogenase-homologous genes in deep subseafloor sedimentary metagenomes.</title>
        <authorList>
            <person name="Kawai M."/>
            <person name="Futagami T."/>
            <person name="Toyoda A."/>
            <person name="Takaki Y."/>
            <person name="Nishi S."/>
            <person name="Hori S."/>
            <person name="Arai W."/>
            <person name="Tsubouchi T."/>
            <person name="Morono Y."/>
            <person name="Uchiyama I."/>
            <person name="Ito T."/>
            <person name="Fujiyama A."/>
            <person name="Inagaki F."/>
            <person name="Takami H."/>
        </authorList>
    </citation>
    <scope>NUCLEOTIDE SEQUENCE</scope>
    <source>
        <strain evidence="1">Expedition CK06-06</strain>
    </source>
</reference>
<gene>
    <name evidence="1" type="ORF">S01H1_29101</name>
</gene>
<sequence>YTGVMSKFNNTYLKYDGAMTKEMFDQVIEKLNDESYKWFGGKDNDYDGFVKHGFITIKVDGLFNTATNVTDDYDQIHVSDILDWHDASKFEVGDRVKIIKEAKEYSNGWDNSWTSGMSSMIGHEFEIITNVGIKGYSVGSHNFPSFVLEKVEENSNLKIENLVKGEYYYHKCISCDFIIRFSHLSDEKINGDAYVSLYGDDWGTNYENTSIDILRKATDDERKWLYACIKADEFVEKDEALKITDSCPFVHGDSVTCTISNHEITDAKISFDGSSAY</sequence>
<protein>
    <submittedName>
        <fullName evidence="1">Uncharacterized protein</fullName>
    </submittedName>
</protein>
<name>X0T3G7_9ZZZZ</name>
<dbReference type="AlphaFoldDB" id="X0T3G7"/>
<comment type="caution">
    <text evidence="1">The sequence shown here is derived from an EMBL/GenBank/DDBJ whole genome shotgun (WGS) entry which is preliminary data.</text>
</comment>
<feature type="non-terminal residue" evidence="1">
    <location>
        <position position="277"/>
    </location>
</feature>
<dbReference type="EMBL" id="BARS01017828">
    <property type="protein sequence ID" value="GAF87789.1"/>
    <property type="molecule type" value="Genomic_DNA"/>
</dbReference>
<proteinExistence type="predicted"/>